<organism evidence="1 2">
    <name type="scientific">Necator americanus</name>
    <name type="common">Human hookworm</name>
    <dbReference type="NCBI Taxonomy" id="51031"/>
    <lineage>
        <taxon>Eukaryota</taxon>
        <taxon>Metazoa</taxon>
        <taxon>Ecdysozoa</taxon>
        <taxon>Nematoda</taxon>
        <taxon>Chromadorea</taxon>
        <taxon>Rhabditida</taxon>
        <taxon>Rhabditina</taxon>
        <taxon>Rhabditomorpha</taxon>
        <taxon>Strongyloidea</taxon>
        <taxon>Ancylostomatidae</taxon>
        <taxon>Bunostominae</taxon>
        <taxon>Necator</taxon>
    </lineage>
</organism>
<dbReference type="KEGG" id="nai:NECAME_13831"/>
<dbReference type="PANTHER" id="PTHR14009">
    <property type="entry name" value="LEUCINE ZIPPER-EF-HAND CONTAINING TRANSMEMBRANE PROTEIN"/>
    <property type="match status" value="1"/>
</dbReference>
<dbReference type="PANTHER" id="PTHR14009:SF1">
    <property type="entry name" value="MITOCHONDRIAL PROTON_CALCIUM EXCHANGER PROTEIN"/>
    <property type="match status" value="1"/>
</dbReference>
<dbReference type="InterPro" id="IPR059005">
    <property type="entry name" value="LETM1_C"/>
</dbReference>
<gene>
    <name evidence="1" type="primary">Necator_chrV.g18229</name>
    <name evidence="1" type="ORF">RB195_013438</name>
</gene>
<keyword evidence="2" id="KW-1185">Reference proteome</keyword>
<comment type="caution">
    <text evidence="1">The sequence shown here is derived from an EMBL/GenBank/DDBJ whole genome shotgun (WGS) entry which is preliminary data.</text>
</comment>
<proteinExistence type="predicted"/>
<dbReference type="InterPro" id="IPR044202">
    <property type="entry name" value="LETM1/MDM38-like"/>
</dbReference>
<accession>A0ABR1DVI3</accession>
<dbReference type="Proteomes" id="UP001303046">
    <property type="component" value="Unassembled WGS sequence"/>
</dbReference>
<dbReference type="GO" id="GO:0043022">
    <property type="term" value="F:ribosome binding"/>
    <property type="evidence" value="ECO:0007669"/>
    <property type="project" value="InterPro"/>
</dbReference>
<evidence type="ECO:0000313" key="2">
    <source>
        <dbReference type="Proteomes" id="UP001303046"/>
    </source>
</evidence>
<dbReference type="InterPro" id="IPR033122">
    <property type="entry name" value="LETM1-like_RBD"/>
</dbReference>
<evidence type="ECO:0000313" key="1">
    <source>
        <dbReference type="EMBL" id="KAK6754432.1"/>
    </source>
</evidence>
<reference evidence="1 2" key="1">
    <citation type="submission" date="2023-08" db="EMBL/GenBank/DDBJ databases">
        <title>A Necator americanus chromosomal reference genome.</title>
        <authorList>
            <person name="Ilik V."/>
            <person name="Petrzelkova K.J."/>
            <person name="Pardy F."/>
            <person name="Fuh T."/>
            <person name="Niatou-Singa F.S."/>
            <person name="Gouil Q."/>
            <person name="Baker L."/>
            <person name="Ritchie M.E."/>
            <person name="Jex A.R."/>
            <person name="Gazzola D."/>
            <person name="Li H."/>
            <person name="Toshio Fujiwara R."/>
            <person name="Zhan B."/>
            <person name="Aroian R.V."/>
            <person name="Pafco B."/>
            <person name="Schwarz E.M."/>
        </authorList>
    </citation>
    <scope>NUCLEOTIDE SEQUENCE [LARGE SCALE GENOMIC DNA]</scope>
    <source>
        <strain evidence="1 2">Aroian</strain>
        <tissue evidence="1">Whole animal</tissue>
    </source>
</reference>
<dbReference type="CTD" id="25353859"/>
<dbReference type="EMBL" id="JAVFWL010000005">
    <property type="protein sequence ID" value="KAK6754432.1"/>
    <property type="molecule type" value="Genomic_DNA"/>
</dbReference>
<protein>
    <submittedName>
        <fullName evidence="1">Uncharacterized protein</fullName>
    </submittedName>
</protein>
<dbReference type="GO" id="GO:0005743">
    <property type="term" value="C:mitochondrial inner membrane"/>
    <property type="evidence" value="ECO:0007669"/>
    <property type="project" value="UniProtKB-SubCell"/>
</dbReference>
<name>A0ABR1DVI3_NECAM</name>
<dbReference type="GO" id="GO:0030003">
    <property type="term" value="P:intracellular monoatomic cation homeostasis"/>
    <property type="evidence" value="ECO:0007669"/>
    <property type="project" value="TreeGrafter"/>
</dbReference>
<dbReference type="Pfam" id="PF07766">
    <property type="entry name" value="LETM1_RBD"/>
    <property type="match status" value="1"/>
</dbReference>
<sequence>MVFRQYRRTSQLGRLVFQGINPTLCARMHPAALSERYLLQVSLRYASTDRSKVEYTLKMLKDDLLQQDEEARRRLVPAKAAPEKKASLTQRVVDELKHYYHGFRLLALETRLSAKYMWRLLRGDTLSRRERQQLVRTVSDLFRIVPFSIFIIVPFLELTLPIFIKLFPNMLPSTFQESSKQEEKLRKQLKVKVEMAKFLQDTIEEIALERRSRAIEPKGSKALEFAQFIKKVRSEGGYVSNQDLIKFSKLFEDELTLDNLSMSQLRSLCRLMSIQSLGSPEILRFMLHMKLRELKADDKQIASEGGVEALSTIDLQQACRARGMRAVGLSEDRLREQLKQWLELSLNDKVPPSLLLLSRALYLPEDISFTDRLKALVQILPEGIAESARQKLTEMEGGKVDHKARLDLIKQIEEAIAKEKAMEEKKKEEDKQKAVLLKTDEEKARTPADVIASISASAMDTSKKIADAAVAASEALQATKKDLADVMQGAVDAVRSTEMEKAAPSESTVDAKDLSSIEQILVGGPIHEAKNEILELKEKAIEHSEDLVEITALDSAFSETKVAKRLRTKLNTMIDNVDTLVSKLEEEKRVIEETIADPAMGETAAAKRDKQVRVQDLIDALTKLQSKPAEDGESAKEAEARRSRIEQLLVSIDQDADGIIDADLVLEVIALLEKHGDLKLSASQIASMVGMLKKECEVEELAKNMESLDAPIMPQGPTIDDADNASSKEAAESQKEGKNGLLDIPNVDPKVTVPLSNKNGNNGSPRPSPEKPPV</sequence>
<dbReference type="Pfam" id="PF26561">
    <property type="entry name" value="LETM1_C"/>
    <property type="match status" value="1"/>
</dbReference>
<dbReference type="PROSITE" id="PS51758">
    <property type="entry name" value="LETM1_RBD"/>
    <property type="match status" value="1"/>
</dbReference>